<reference evidence="1 2" key="2">
    <citation type="submission" date="2018-11" db="EMBL/GenBank/DDBJ databases">
        <authorList>
            <consortium name="Pathogen Informatics"/>
        </authorList>
    </citation>
    <scope>NUCLEOTIDE SEQUENCE [LARGE SCALE GENOMIC DNA]</scope>
</reference>
<dbReference type="WBParaSite" id="BTMF_0001500401-mRNA-1">
    <property type="protein sequence ID" value="BTMF_0001500401-mRNA-1"/>
    <property type="gene ID" value="BTMF_0001500401"/>
</dbReference>
<gene>
    <name evidence="1" type="ORF">BTMF_LOCUS13002</name>
</gene>
<dbReference type="AlphaFoldDB" id="A0A0R3R4R4"/>
<evidence type="ECO:0000313" key="1">
    <source>
        <dbReference type="EMBL" id="VDO44485.1"/>
    </source>
</evidence>
<protein>
    <submittedName>
        <fullName evidence="3">DDE_Tnp_1_7 domain-containing protein</fullName>
    </submittedName>
</protein>
<evidence type="ECO:0000313" key="2">
    <source>
        <dbReference type="Proteomes" id="UP000280834"/>
    </source>
</evidence>
<evidence type="ECO:0000313" key="3">
    <source>
        <dbReference type="WBParaSite" id="BTMF_0001500401-mRNA-1"/>
    </source>
</evidence>
<reference evidence="3" key="1">
    <citation type="submission" date="2017-02" db="UniProtKB">
        <authorList>
            <consortium name="WormBaseParasite"/>
        </authorList>
    </citation>
    <scope>IDENTIFICATION</scope>
</reference>
<accession>A0A0R3R4R4</accession>
<sequence length="120" mass="13863">MHSILSNIIDINYGSLLLLEEGSVMEYKKHSEKIAAGVPNVESEKLKGVDEAKNEEISYFTKDKIDILVLNQQNLPGEQINCKIEELVVMCIVSVLRLESYAYNSFWQNKAELYHYCRYK</sequence>
<dbReference type="EMBL" id="UZAG01019664">
    <property type="protein sequence ID" value="VDO44485.1"/>
    <property type="molecule type" value="Genomic_DNA"/>
</dbReference>
<name>A0A0R3R4R4_9BILA</name>
<dbReference type="Proteomes" id="UP000280834">
    <property type="component" value="Unassembled WGS sequence"/>
</dbReference>
<proteinExistence type="predicted"/>
<keyword evidence="2" id="KW-1185">Reference proteome</keyword>
<organism evidence="3">
    <name type="scientific">Brugia timori</name>
    <dbReference type="NCBI Taxonomy" id="42155"/>
    <lineage>
        <taxon>Eukaryota</taxon>
        <taxon>Metazoa</taxon>
        <taxon>Ecdysozoa</taxon>
        <taxon>Nematoda</taxon>
        <taxon>Chromadorea</taxon>
        <taxon>Rhabditida</taxon>
        <taxon>Spirurina</taxon>
        <taxon>Spiruromorpha</taxon>
        <taxon>Filarioidea</taxon>
        <taxon>Onchocercidae</taxon>
        <taxon>Brugia</taxon>
    </lineage>
</organism>